<gene>
    <name evidence="7" type="ORF">OCV63_15875</name>
</gene>
<feature type="transmembrane region" description="Helical" evidence="6">
    <location>
        <begin position="218"/>
        <end position="241"/>
    </location>
</feature>
<feature type="transmembrane region" description="Helical" evidence="6">
    <location>
        <begin position="16"/>
        <end position="38"/>
    </location>
</feature>
<feature type="transmembrane region" description="Helical" evidence="6">
    <location>
        <begin position="287"/>
        <end position="305"/>
    </location>
</feature>
<comment type="caution">
    <text evidence="7">The sequence shown here is derived from an EMBL/GenBank/DDBJ whole genome shotgun (WGS) entry which is preliminary data.</text>
</comment>
<evidence type="ECO:0000256" key="1">
    <source>
        <dbReference type="ARBA" id="ARBA00004651"/>
    </source>
</evidence>
<keyword evidence="2" id="KW-1003">Cell membrane</keyword>
<dbReference type="InterPro" id="IPR001851">
    <property type="entry name" value="ABC_transp_permease"/>
</dbReference>
<feature type="transmembrane region" description="Helical" evidence="6">
    <location>
        <begin position="44"/>
        <end position="62"/>
    </location>
</feature>
<keyword evidence="4 6" id="KW-1133">Transmembrane helix</keyword>
<accession>A0ABT2S281</accession>
<feature type="transmembrane region" description="Helical" evidence="6">
    <location>
        <begin position="92"/>
        <end position="112"/>
    </location>
</feature>
<evidence type="ECO:0000313" key="8">
    <source>
        <dbReference type="Proteomes" id="UP001652461"/>
    </source>
</evidence>
<evidence type="ECO:0000313" key="7">
    <source>
        <dbReference type="EMBL" id="MCU6698350.1"/>
    </source>
</evidence>
<reference evidence="7 8" key="1">
    <citation type="journal article" date="2021" name="ISME Commun">
        <title>Automated analysis of genomic sequences facilitates high-throughput and comprehensive description of bacteria.</title>
        <authorList>
            <person name="Hitch T.C.A."/>
        </authorList>
    </citation>
    <scope>NUCLEOTIDE SEQUENCE [LARGE SCALE GENOMIC DNA]</scope>
    <source>
        <strain evidence="7 8">Sanger_04</strain>
    </source>
</reference>
<evidence type="ECO:0000256" key="4">
    <source>
        <dbReference type="ARBA" id="ARBA00022989"/>
    </source>
</evidence>
<keyword evidence="8" id="KW-1185">Reference proteome</keyword>
<dbReference type="InterPro" id="IPR043428">
    <property type="entry name" value="LivM-like"/>
</dbReference>
<evidence type="ECO:0000256" key="3">
    <source>
        <dbReference type="ARBA" id="ARBA00022692"/>
    </source>
</evidence>
<feature type="transmembrane region" description="Helical" evidence="6">
    <location>
        <begin position="69"/>
        <end position="86"/>
    </location>
</feature>
<protein>
    <submittedName>
        <fullName evidence="7">Branched-chain amino acid ABC transporter permease</fullName>
    </submittedName>
</protein>
<dbReference type="CDD" id="cd06581">
    <property type="entry name" value="TM_PBP1_LivM_like"/>
    <property type="match status" value="1"/>
</dbReference>
<evidence type="ECO:0000256" key="6">
    <source>
        <dbReference type="SAM" id="Phobius"/>
    </source>
</evidence>
<sequence length="337" mass="36558">MKKKLNFTMSRKTEAILYLVAAAICIAIPFLGTGQYVLRTLTLIGIYGIMALSLNITVGYAGQVNMGHAAFVAIGGYVYAMMTSYVAGWNCWIAMLFGGIATAVAGLLVGIPTLRLNDVYFVIATTGFSEVVKVITLNWRSATNGSLGIKNIQKFTLFGLELTNKNGGMYFLTLALLGVTLYFSWAIKNSKLGRSLFALKDDELAANLMGIRTGRQKIYAFVLSSFLAGISGALYVCLNTYVGPDTFTADISTVILCIVIFGGLGSLKGMLIGSLLLIAFPEVLRFLYLYKYIIYGLILVVLMRFKPSGLFGSRDRRAYKLPKGVVVKGGTETDETA</sequence>
<dbReference type="Pfam" id="PF02653">
    <property type="entry name" value="BPD_transp_2"/>
    <property type="match status" value="1"/>
</dbReference>
<dbReference type="EMBL" id="JAOQKC010000030">
    <property type="protein sequence ID" value="MCU6698350.1"/>
    <property type="molecule type" value="Genomic_DNA"/>
</dbReference>
<dbReference type="RefSeq" id="WP_158365238.1">
    <property type="nucleotide sequence ID" value="NZ_JAOQKC010000030.1"/>
</dbReference>
<feature type="transmembrane region" description="Helical" evidence="6">
    <location>
        <begin position="167"/>
        <end position="187"/>
    </location>
</feature>
<keyword evidence="5 6" id="KW-0472">Membrane</keyword>
<organism evidence="7 8">
    <name type="scientific">Laedolimicola ammoniilytica</name>
    <dbReference type="NCBI Taxonomy" id="2981771"/>
    <lineage>
        <taxon>Bacteria</taxon>
        <taxon>Bacillati</taxon>
        <taxon>Bacillota</taxon>
        <taxon>Clostridia</taxon>
        <taxon>Lachnospirales</taxon>
        <taxon>Lachnospiraceae</taxon>
        <taxon>Laedolimicola</taxon>
    </lineage>
</organism>
<keyword evidence="3 6" id="KW-0812">Transmembrane</keyword>
<feature type="transmembrane region" description="Helical" evidence="6">
    <location>
        <begin position="253"/>
        <end position="280"/>
    </location>
</feature>
<evidence type="ECO:0000256" key="5">
    <source>
        <dbReference type="ARBA" id="ARBA00023136"/>
    </source>
</evidence>
<dbReference type="Proteomes" id="UP001652461">
    <property type="component" value="Unassembled WGS sequence"/>
</dbReference>
<name>A0ABT2S281_9FIRM</name>
<comment type="subcellular location">
    <subcellularLocation>
        <location evidence="1">Cell membrane</location>
        <topology evidence="1">Multi-pass membrane protein</topology>
    </subcellularLocation>
</comment>
<feature type="transmembrane region" description="Helical" evidence="6">
    <location>
        <begin position="119"/>
        <end position="139"/>
    </location>
</feature>
<dbReference type="PANTHER" id="PTHR30482">
    <property type="entry name" value="HIGH-AFFINITY BRANCHED-CHAIN AMINO ACID TRANSPORT SYSTEM PERMEASE"/>
    <property type="match status" value="1"/>
</dbReference>
<dbReference type="PANTHER" id="PTHR30482:SF10">
    <property type="entry name" value="HIGH-AFFINITY BRANCHED-CHAIN AMINO ACID TRANSPORT PROTEIN BRAE"/>
    <property type="match status" value="1"/>
</dbReference>
<evidence type="ECO:0000256" key="2">
    <source>
        <dbReference type="ARBA" id="ARBA00022475"/>
    </source>
</evidence>
<proteinExistence type="predicted"/>